<dbReference type="InterPro" id="IPR041468">
    <property type="entry name" value="HTH_ParB/Spo0J"/>
</dbReference>
<dbReference type="eggNOG" id="COG1475">
    <property type="taxonomic scope" value="Bacteria"/>
</dbReference>
<dbReference type="NCBIfam" id="TIGR00180">
    <property type="entry name" value="parB_part"/>
    <property type="match status" value="1"/>
</dbReference>
<comment type="similarity">
    <text evidence="1">Belongs to the ParB family.</text>
</comment>
<dbReference type="Pfam" id="PF17762">
    <property type="entry name" value="HTH_ParB"/>
    <property type="match status" value="1"/>
</dbReference>
<dbReference type="PANTHER" id="PTHR33375:SF1">
    <property type="entry name" value="CHROMOSOME-PARTITIONING PROTEIN PARB-RELATED"/>
    <property type="match status" value="1"/>
</dbReference>
<organism evidence="5 6">
    <name type="scientific">Desulfohalobium retbaense (strain ATCC 49708 / DSM 5692 / JCM 16813 / HR100)</name>
    <dbReference type="NCBI Taxonomy" id="485915"/>
    <lineage>
        <taxon>Bacteria</taxon>
        <taxon>Pseudomonadati</taxon>
        <taxon>Thermodesulfobacteriota</taxon>
        <taxon>Desulfovibrionia</taxon>
        <taxon>Desulfovibrionales</taxon>
        <taxon>Desulfohalobiaceae</taxon>
        <taxon>Desulfohalobium</taxon>
    </lineage>
</organism>
<keyword evidence="3" id="KW-0238">DNA-binding</keyword>
<reference evidence="5 6" key="2">
    <citation type="journal article" date="2010" name="Stand. Genomic Sci.">
        <title>Complete genome sequence of Desulfohalobium retbaense type strain (HR(100)).</title>
        <authorList>
            <person name="Spring S."/>
            <person name="Nolan M."/>
            <person name="Lapidus A."/>
            <person name="Glavina Del Rio T."/>
            <person name="Copeland A."/>
            <person name="Tice H."/>
            <person name="Cheng J.F."/>
            <person name="Lucas S."/>
            <person name="Land M."/>
            <person name="Chen F."/>
            <person name="Bruce D."/>
            <person name="Goodwin L."/>
            <person name="Pitluck S."/>
            <person name="Ivanova N."/>
            <person name="Mavromatis K."/>
            <person name="Mikhailova N."/>
            <person name="Pati A."/>
            <person name="Chen A."/>
            <person name="Palaniappan K."/>
            <person name="Hauser L."/>
            <person name="Chang Y.J."/>
            <person name="Jeffries C.D."/>
            <person name="Munk C."/>
            <person name="Kiss H."/>
            <person name="Chain P."/>
            <person name="Han C."/>
            <person name="Brettin T."/>
            <person name="Detter J.C."/>
            <person name="Schuler E."/>
            <person name="Goker M."/>
            <person name="Rohde M."/>
            <person name="Bristow J."/>
            <person name="Eisen J.A."/>
            <person name="Markowitz V."/>
            <person name="Hugenholtz P."/>
            <person name="Kyrpides N.C."/>
            <person name="Klenk H.P."/>
        </authorList>
    </citation>
    <scope>NUCLEOTIDE SEQUENCE [LARGE SCALE GENOMIC DNA]</scope>
    <source>
        <strain evidence="5 6">DSM 5692</strain>
    </source>
</reference>
<dbReference type="FunFam" id="1.10.10.2830:FF:000001">
    <property type="entry name" value="Chromosome partitioning protein ParB"/>
    <property type="match status" value="1"/>
</dbReference>
<dbReference type="FunFam" id="3.90.1530.30:FF:000001">
    <property type="entry name" value="Chromosome partitioning protein ParB"/>
    <property type="match status" value="1"/>
</dbReference>
<protein>
    <submittedName>
        <fullName evidence="5">ParB-like partition protein</fullName>
    </submittedName>
</protein>
<accession>C8WZ31</accession>
<dbReference type="HOGENOM" id="CLU_023853_0_0_7"/>
<sequence length="314" mass="34465">MASMSRGLGKGLDALLNSSASEPDDALAASAANTTDVQLLDLTQIKPNPQQPRRTFTEESLEELAQSITEQGVLQPILVRPVADGYQIVAGERRWRASRLAGLEQVPALVRSLSDKESLVLALLENLQREDLNPLEEAQALERLQGEMGVSQSELAKHVCKSRSAVANSLRLLQLDEEIRQAVLDGSLSAGNARTLMGVNDAAARMDLFEIVLMHELTVRQTEKIVSYWKEHGQFPAPYGGKSQHRAPAAAQRDRFLQDLQQVLKDHLPAKIQLRGGREKGKISMHYDSPEQLEQILSMLGVPAEGVSRETPSA</sequence>
<dbReference type="GO" id="GO:0007059">
    <property type="term" value="P:chromosome segregation"/>
    <property type="evidence" value="ECO:0007669"/>
    <property type="project" value="UniProtKB-KW"/>
</dbReference>
<evidence type="ECO:0000256" key="2">
    <source>
        <dbReference type="ARBA" id="ARBA00022829"/>
    </source>
</evidence>
<evidence type="ECO:0000313" key="5">
    <source>
        <dbReference type="EMBL" id="ACV67306.1"/>
    </source>
</evidence>
<dbReference type="GO" id="GO:0045881">
    <property type="term" value="P:positive regulation of sporulation resulting in formation of a cellular spore"/>
    <property type="evidence" value="ECO:0007669"/>
    <property type="project" value="TreeGrafter"/>
</dbReference>
<dbReference type="OrthoDB" id="9802051at2"/>
<dbReference type="Gene3D" id="1.10.10.2830">
    <property type="match status" value="1"/>
</dbReference>
<gene>
    <name evidence="5" type="ordered locus">Dret_0004</name>
</gene>
<dbReference type="SMART" id="SM00470">
    <property type="entry name" value="ParB"/>
    <property type="match status" value="1"/>
</dbReference>
<dbReference type="Pfam" id="PF02195">
    <property type="entry name" value="ParB_N"/>
    <property type="match status" value="1"/>
</dbReference>
<dbReference type="STRING" id="485915.Dret_0004"/>
<dbReference type="KEGG" id="drt:Dret_0004"/>
<dbReference type="AlphaFoldDB" id="C8WZ31"/>
<dbReference type="InterPro" id="IPR057240">
    <property type="entry name" value="ParB_dimer_C"/>
</dbReference>
<evidence type="ECO:0000256" key="1">
    <source>
        <dbReference type="ARBA" id="ARBA00006295"/>
    </source>
</evidence>
<dbReference type="InterPro" id="IPR050336">
    <property type="entry name" value="Chromosome_partition/occlusion"/>
</dbReference>
<reference evidence="6" key="1">
    <citation type="submission" date="2009-09" db="EMBL/GenBank/DDBJ databases">
        <title>The complete chromosome of Desulfohalobium retbaense DSM 5692.</title>
        <authorList>
            <consortium name="US DOE Joint Genome Institute (JGI-PGF)"/>
            <person name="Lucas S."/>
            <person name="Copeland A."/>
            <person name="Lapidus A."/>
            <person name="Glavina del Rio T."/>
            <person name="Dalin E."/>
            <person name="Tice H."/>
            <person name="Bruce D."/>
            <person name="Goodwin L."/>
            <person name="Pitluck S."/>
            <person name="Kyrpides N."/>
            <person name="Mavromatis K."/>
            <person name="Ivanova N."/>
            <person name="Mikhailova N."/>
            <person name="Munk A.C."/>
            <person name="Brettin T."/>
            <person name="Detter J.C."/>
            <person name="Han C."/>
            <person name="Tapia R."/>
            <person name="Larimer F."/>
            <person name="Land M."/>
            <person name="Hauser L."/>
            <person name="Markowitz V."/>
            <person name="Cheng J.-F."/>
            <person name="Hugenholtz P."/>
            <person name="Woyke T."/>
            <person name="Wu D."/>
            <person name="Spring S."/>
            <person name="Klenk H.-P."/>
            <person name="Eisen J.A."/>
        </authorList>
    </citation>
    <scope>NUCLEOTIDE SEQUENCE [LARGE SCALE GENOMIC DNA]</scope>
    <source>
        <strain evidence="6">DSM 5692</strain>
    </source>
</reference>
<dbReference type="InterPro" id="IPR003115">
    <property type="entry name" value="ParB_N"/>
</dbReference>
<evidence type="ECO:0000256" key="3">
    <source>
        <dbReference type="ARBA" id="ARBA00023125"/>
    </source>
</evidence>
<dbReference type="InterPro" id="IPR036086">
    <property type="entry name" value="ParB/Sulfiredoxin_sf"/>
</dbReference>
<dbReference type="Proteomes" id="UP000001052">
    <property type="component" value="Chromosome"/>
</dbReference>
<keyword evidence="6" id="KW-1185">Reference proteome</keyword>
<dbReference type="InterPro" id="IPR004437">
    <property type="entry name" value="ParB/RepB/Spo0J"/>
</dbReference>
<evidence type="ECO:0000259" key="4">
    <source>
        <dbReference type="SMART" id="SM00470"/>
    </source>
</evidence>
<dbReference type="CDD" id="cd16393">
    <property type="entry name" value="SPO0J_N"/>
    <property type="match status" value="1"/>
</dbReference>
<dbReference type="GO" id="GO:0005694">
    <property type="term" value="C:chromosome"/>
    <property type="evidence" value="ECO:0007669"/>
    <property type="project" value="TreeGrafter"/>
</dbReference>
<feature type="domain" description="ParB-like N-terminal" evidence="4">
    <location>
        <begin position="38"/>
        <end position="127"/>
    </location>
</feature>
<evidence type="ECO:0000313" key="6">
    <source>
        <dbReference type="Proteomes" id="UP000001052"/>
    </source>
</evidence>
<dbReference type="SUPFAM" id="SSF110849">
    <property type="entry name" value="ParB/Sulfiredoxin"/>
    <property type="match status" value="1"/>
</dbReference>
<dbReference type="Gene3D" id="3.90.1530.30">
    <property type="match status" value="1"/>
</dbReference>
<dbReference type="Pfam" id="PF23552">
    <property type="entry name" value="ParB_C"/>
    <property type="match status" value="1"/>
</dbReference>
<proteinExistence type="inferred from homology"/>
<dbReference type="GO" id="GO:0003677">
    <property type="term" value="F:DNA binding"/>
    <property type="evidence" value="ECO:0007669"/>
    <property type="project" value="UniProtKB-KW"/>
</dbReference>
<dbReference type="PANTHER" id="PTHR33375">
    <property type="entry name" value="CHROMOSOME-PARTITIONING PROTEIN PARB-RELATED"/>
    <property type="match status" value="1"/>
</dbReference>
<keyword evidence="2" id="KW-0159">Chromosome partition</keyword>
<dbReference type="EMBL" id="CP001734">
    <property type="protein sequence ID" value="ACV67306.1"/>
    <property type="molecule type" value="Genomic_DNA"/>
</dbReference>
<name>C8WZ31_DESRD</name>
<dbReference type="RefSeq" id="WP_012813855.1">
    <property type="nucleotide sequence ID" value="NC_013223.1"/>
</dbReference>